<comment type="caution">
    <text evidence="1">The sequence shown here is derived from an EMBL/GenBank/DDBJ whole genome shotgun (WGS) entry which is preliminary data.</text>
</comment>
<dbReference type="AlphaFoldDB" id="A0A8S1T8W2"/>
<keyword evidence="2" id="KW-1185">Reference proteome</keyword>
<protein>
    <submittedName>
        <fullName evidence="1">Uncharacterized protein</fullName>
    </submittedName>
</protein>
<evidence type="ECO:0000313" key="2">
    <source>
        <dbReference type="Proteomes" id="UP000689195"/>
    </source>
</evidence>
<reference evidence="1" key="1">
    <citation type="submission" date="2021-01" db="EMBL/GenBank/DDBJ databases">
        <authorList>
            <consortium name="Genoscope - CEA"/>
            <person name="William W."/>
        </authorList>
    </citation>
    <scope>NUCLEOTIDE SEQUENCE</scope>
</reference>
<dbReference type="Proteomes" id="UP000689195">
    <property type="component" value="Unassembled WGS sequence"/>
</dbReference>
<dbReference type="EMBL" id="CAJJDO010000017">
    <property type="protein sequence ID" value="CAD8148208.1"/>
    <property type="molecule type" value="Genomic_DNA"/>
</dbReference>
<evidence type="ECO:0000313" key="1">
    <source>
        <dbReference type="EMBL" id="CAD8148208.1"/>
    </source>
</evidence>
<organism evidence="1 2">
    <name type="scientific">Paramecium pentaurelia</name>
    <dbReference type="NCBI Taxonomy" id="43138"/>
    <lineage>
        <taxon>Eukaryota</taxon>
        <taxon>Sar</taxon>
        <taxon>Alveolata</taxon>
        <taxon>Ciliophora</taxon>
        <taxon>Intramacronucleata</taxon>
        <taxon>Oligohymenophorea</taxon>
        <taxon>Peniculida</taxon>
        <taxon>Parameciidae</taxon>
        <taxon>Paramecium</taxon>
    </lineage>
</organism>
<gene>
    <name evidence="1" type="ORF">PPENT_87.1.T0170355</name>
</gene>
<proteinExistence type="predicted"/>
<name>A0A8S1T8W2_9CILI</name>
<sequence length="163" mass="19327">MVRDSSVYLYKDVFGLSTNTVILIQSEYELFNSIQGFYQSVMLDIKIQQQKIILKKRFEQQNLFIEKLLEQDEKLQIIENNKQFKFKMLVDQILLNLRVVLIGQQMNLKSSNFALFQTIEIIQGIRYMIVFQVSLNKIKMLQFHQGSFNQSRKHSEQIKGLLI</sequence>
<accession>A0A8S1T8W2</accession>